<evidence type="ECO:0000256" key="1">
    <source>
        <dbReference type="SAM" id="Phobius"/>
    </source>
</evidence>
<sequence length="207" mass="23976">MRILRKYMTPKTILGIFMITGIFTIPACLESPKEAQMQTTISSEGEVTDKTRFDSPYHTSLNTTIKGEKCWDLQLIDDEGKTIQLADLLKHSQPKLIFRFSGFDCDLCYKQVLEICNRLDSLYAKDLLVVGTFESDREFRLLKATYAPKLRFLNIKSTRPLNTTLDALDKPYFCKVDENLNISNVYLPDKKYPGHTREYVEGHFKRK</sequence>
<evidence type="ECO:0008006" key="4">
    <source>
        <dbReference type="Google" id="ProtNLM"/>
    </source>
</evidence>
<comment type="caution">
    <text evidence="2">The sequence shown here is derived from an EMBL/GenBank/DDBJ whole genome shotgun (WGS) entry which is preliminary data.</text>
</comment>
<dbReference type="EMBL" id="SMAD01000023">
    <property type="protein sequence ID" value="TCS84252.1"/>
    <property type="molecule type" value="Genomic_DNA"/>
</dbReference>
<organism evidence="2 3">
    <name type="scientific">Anseongella ginsenosidimutans</name>
    <dbReference type="NCBI Taxonomy" id="496056"/>
    <lineage>
        <taxon>Bacteria</taxon>
        <taxon>Pseudomonadati</taxon>
        <taxon>Bacteroidota</taxon>
        <taxon>Sphingobacteriia</taxon>
        <taxon>Sphingobacteriales</taxon>
        <taxon>Sphingobacteriaceae</taxon>
        <taxon>Anseongella</taxon>
    </lineage>
</organism>
<dbReference type="RefSeq" id="WP_147698286.1">
    <property type="nucleotide sequence ID" value="NZ_SMAD01000023.1"/>
</dbReference>
<evidence type="ECO:0000313" key="3">
    <source>
        <dbReference type="Proteomes" id="UP000295807"/>
    </source>
</evidence>
<feature type="transmembrane region" description="Helical" evidence="1">
    <location>
        <begin position="12"/>
        <end position="29"/>
    </location>
</feature>
<dbReference type="AlphaFoldDB" id="A0A4R3KL33"/>
<dbReference type="SUPFAM" id="SSF52833">
    <property type="entry name" value="Thioredoxin-like"/>
    <property type="match status" value="1"/>
</dbReference>
<evidence type="ECO:0000313" key="2">
    <source>
        <dbReference type="EMBL" id="TCS84252.1"/>
    </source>
</evidence>
<dbReference type="InterPro" id="IPR036249">
    <property type="entry name" value="Thioredoxin-like_sf"/>
</dbReference>
<dbReference type="Proteomes" id="UP000295807">
    <property type="component" value="Unassembled WGS sequence"/>
</dbReference>
<reference evidence="2 3" key="1">
    <citation type="submission" date="2019-03" db="EMBL/GenBank/DDBJ databases">
        <title>Genomic Encyclopedia of Type Strains, Phase IV (KMG-IV): sequencing the most valuable type-strain genomes for metagenomic binning, comparative biology and taxonomic classification.</title>
        <authorList>
            <person name="Goeker M."/>
        </authorList>
    </citation>
    <scope>NUCLEOTIDE SEQUENCE [LARGE SCALE GENOMIC DNA]</scope>
    <source>
        <strain evidence="2 3">DSM 21100</strain>
    </source>
</reference>
<dbReference type="Gene3D" id="3.40.30.10">
    <property type="entry name" value="Glutaredoxin"/>
    <property type="match status" value="1"/>
</dbReference>
<keyword evidence="1" id="KW-0812">Transmembrane</keyword>
<keyword evidence="1" id="KW-1133">Transmembrane helix</keyword>
<name>A0A4R3KL33_9SPHI</name>
<protein>
    <recommendedName>
        <fullName evidence="4">AhpC/TSA family protein</fullName>
    </recommendedName>
</protein>
<keyword evidence="3" id="KW-1185">Reference proteome</keyword>
<proteinExistence type="predicted"/>
<keyword evidence="1" id="KW-0472">Membrane</keyword>
<accession>A0A4R3KL33</accession>
<gene>
    <name evidence="2" type="ORF">EDD80_1238</name>
</gene>